<evidence type="ECO:0000313" key="2">
    <source>
        <dbReference type="Proteomes" id="UP000003136"/>
    </source>
</evidence>
<proteinExistence type="predicted"/>
<comment type="caution">
    <text evidence="1">The sequence shown here is derived from an EMBL/GenBank/DDBJ whole genome shotgun (WGS) entry which is preliminary data.</text>
</comment>
<protein>
    <submittedName>
        <fullName evidence="1">Uncharacterized protein</fullName>
    </submittedName>
</protein>
<reference evidence="1 2" key="2">
    <citation type="submission" date="2008-11" db="EMBL/GenBank/DDBJ databases">
        <authorList>
            <person name="Fulton L."/>
            <person name="Clifton S."/>
            <person name="Fulton B."/>
            <person name="Xu J."/>
            <person name="Minx P."/>
            <person name="Pepin K.H."/>
            <person name="Johnson M."/>
            <person name="Bhonagiri V."/>
            <person name="Nash W.E."/>
            <person name="Mardis E.R."/>
            <person name="Wilson R.K."/>
        </authorList>
    </citation>
    <scope>NUCLEOTIDE SEQUENCE [LARGE SCALE GENOMIC DNA]</scope>
    <source>
        <strain evidence="1 2">ATCC 43243</strain>
    </source>
</reference>
<gene>
    <name evidence="1" type="ORF">BACPEC_02066</name>
</gene>
<dbReference type="HOGENOM" id="CLU_1358205_0_0_9"/>
<keyword evidence="2" id="KW-1185">Reference proteome</keyword>
<reference evidence="1 2" key="1">
    <citation type="submission" date="2008-11" db="EMBL/GenBank/DDBJ databases">
        <title>Draft genome sequence of Bacteroides pectinophilus (ATCC 43243).</title>
        <authorList>
            <person name="Sudarsanam P."/>
            <person name="Ley R."/>
            <person name="Guruge J."/>
            <person name="Turnbaugh P.J."/>
            <person name="Mahowald M."/>
            <person name="Liep D."/>
            <person name="Gordon J."/>
        </authorList>
    </citation>
    <scope>NUCLEOTIDE SEQUENCE [LARGE SCALE GENOMIC DNA]</scope>
    <source>
        <strain evidence="1 2">ATCC 43243</strain>
    </source>
</reference>
<dbReference type="eggNOG" id="ENOG5033CS0">
    <property type="taxonomic scope" value="Bacteria"/>
</dbReference>
<dbReference type="STRING" id="483218.BACPEC_02066"/>
<evidence type="ECO:0000313" key="1">
    <source>
        <dbReference type="EMBL" id="EEC57557.1"/>
    </source>
</evidence>
<dbReference type="AlphaFoldDB" id="B7ASL1"/>
<dbReference type="Proteomes" id="UP000003136">
    <property type="component" value="Unassembled WGS sequence"/>
</dbReference>
<name>B7ASL1_9FIRM</name>
<sequence>MIQADRYGACMGCQTTMPMTEFDIITTDDTTQMMKAIIPYIDFPLQKNMAIMIRIKELQDTIRCYSSSQCIFLNKASCGSNDMMDALCKYGPPDIASGINTIRQMSQFSDIMKMYNDLEQSSGNVMNDAASQDTNESFNTPKDNIDNIGNMDNMEQNPQMKNIMNMMNDTESLMDDSQRSLYNEYLEQLDDIIAKSEQAED</sequence>
<organism evidence="1 2">
    <name type="scientific">[Bacteroides] pectinophilus ATCC 43243</name>
    <dbReference type="NCBI Taxonomy" id="483218"/>
    <lineage>
        <taxon>Bacteria</taxon>
        <taxon>Bacillati</taxon>
        <taxon>Bacillota</taxon>
        <taxon>Clostridia</taxon>
        <taxon>Eubacteriales</taxon>
    </lineage>
</organism>
<accession>B7ASL1</accession>
<dbReference type="EMBL" id="ABVQ01000036">
    <property type="protein sequence ID" value="EEC57557.1"/>
    <property type="molecule type" value="Genomic_DNA"/>
</dbReference>